<dbReference type="InParanoid" id="A0A4Q1BSL2"/>
<proteinExistence type="predicted"/>
<sequence length="554" mass="60760">MLYLFLLVLFWVSSLAAASTLVNVSTTRTPRVTLTSSTSKAKTVTITGVSFSEFKQDVYLGIPYAQPPVGDLRFRPPQPKPFTTSSFNATAQPPGCIQINSTFIGSYGISEDCLYLNVFTPEGWGPQSPPLPVMVWVYGGSFQVGTITTYNATSLMARGIETGKSFVFVAINYRLNVLGFGYGAEIALNHAANLGLRDLHLGFQWIQDNIHAFGGDPNKVTAFGQSAGAVAISLMYLNTSSHAPLFRSAIMESGAQSVVPIGPTNTTWQIGYDLLAKFSGCAARAATSLRKKDKRIANYVGSAAYNQSTFLCPSIDGDLITDSPHTLLQKGEFVKLPFITGSCLDEGTDAAPVTQVKNENQVKSFISSFEPSPIEPAVIDGLLKLYPDVPALGSPYNTGNQTFGFASEFKQLAAMFGDFLLQAGRRWFLQQARAHGQRDTWTYLWTEPSVGFEPYTGVAHGSELYYVFGLARNFTGYDAAQVALVQRVQDYWINFAYYSDPNGAPGSSSSLKYWPTYGENSTMLQFGRDDSLIFDTYRKKQFDYILSHPEAFNY</sequence>
<accession>A0A4Q1BSL2</accession>
<feature type="chain" id="PRO_5020929386" description="Carboxylesterase type B domain-containing protein" evidence="1">
    <location>
        <begin position="19"/>
        <end position="554"/>
    </location>
</feature>
<organism evidence="3 4">
    <name type="scientific">Tremella mesenterica</name>
    <name type="common">Jelly fungus</name>
    <dbReference type="NCBI Taxonomy" id="5217"/>
    <lineage>
        <taxon>Eukaryota</taxon>
        <taxon>Fungi</taxon>
        <taxon>Dikarya</taxon>
        <taxon>Basidiomycota</taxon>
        <taxon>Agaricomycotina</taxon>
        <taxon>Tremellomycetes</taxon>
        <taxon>Tremellales</taxon>
        <taxon>Tremellaceae</taxon>
        <taxon>Tremella</taxon>
    </lineage>
</organism>
<dbReference type="InterPro" id="IPR002018">
    <property type="entry name" value="CarbesteraseB"/>
</dbReference>
<dbReference type="EMBL" id="SDIL01000013">
    <property type="protein sequence ID" value="RXK40882.1"/>
    <property type="molecule type" value="Genomic_DNA"/>
</dbReference>
<dbReference type="Pfam" id="PF00135">
    <property type="entry name" value="COesterase"/>
    <property type="match status" value="1"/>
</dbReference>
<dbReference type="VEuPathDB" id="FungiDB:TREMEDRAFT_60040"/>
<dbReference type="FunCoup" id="A0A4Q1BSL2">
    <property type="interactions" value="2"/>
</dbReference>
<dbReference type="Proteomes" id="UP000289152">
    <property type="component" value="Unassembled WGS sequence"/>
</dbReference>
<keyword evidence="4" id="KW-1185">Reference proteome</keyword>
<dbReference type="AlphaFoldDB" id="A0A4Q1BSL2"/>
<keyword evidence="1" id="KW-0732">Signal</keyword>
<evidence type="ECO:0000313" key="4">
    <source>
        <dbReference type="Proteomes" id="UP000289152"/>
    </source>
</evidence>
<evidence type="ECO:0000313" key="3">
    <source>
        <dbReference type="EMBL" id="RXK40882.1"/>
    </source>
</evidence>
<gene>
    <name evidence="3" type="ORF">M231_01730</name>
</gene>
<feature type="domain" description="Carboxylesterase type B" evidence="2">
    <location>
        <begin position="55"/>
        <end position="543"/>
    </location>
</feature>
<protein>
    <recommendedName>
        <fullName evidence="2">Carboxylesterase type B domain-containing protein</fullName>
    </recommendedName>
</protein>
<dbReference type="SUPFAM" id="SSF53474">
    <property type="entry name" value="alpha/beta-Hydrolases"/>
    <property type="match status" value="1"/>
</dbReference>
<dbReference type="InterPro" id="IPR019819">
    <property type="entry name" value="Carboxylesterase_B_CS"/>
</dbReference>
<dbReference type="Gene3D" id="3.40.50.1820">
    <property type="entry name" value="alpha/beta hydrolase"/>
    <property type="match status" value="1"/>
</dbReference>
<dbReference type="InterPro" id="IPR029058">
    <property type="entry name" value="AB_hydrolase_fold"/>
</dbReference>
<reference evidence="3 4" key="1">
    <citation type="submission" date="2016-06" db="EMBL/GenBank/DDBJ databases">
        <title>Evolution of pathogenesis and genome organization in the Tremellales.</title>
        <authorList>
            <person name="Cuomo C."/>
            <person name="Litvintseva A."/>
            <person name="Heitman J."/>
            <person name="Chen Y."/>
            <person name="Sun S."/>
            <person name="Springer D."/>
            <person name="Dromer F."/>
            <person name="Young S."/>
            <person name="Zeng Q."/>
            <person name="Chapman S."/>
            <person name="Gujja S."/>
            <person name="Saif S."/>
            <person name="Birren B."/>
        </authorList>
    </citation>
    <scope>NUCLEOTIDE SEQUENCE [LARGE SCALE GENOMIC DNA]</scope>
    <source>
        <strain evidence="3 4">ATCC 28783</strain>
    </source>
</reference>
<dbReference type="STRING" id="5217.A0A4Q1BSL2"/>
<name>A0A4Q1BSL2_TREME</name>
<dbReference type="InterPro" id="IPR050309">
    <property type="entry name" value="Type-B_Carboxylest/Lipase"/>
</dbReference>
<dbReference type="PANTHER" id="PTHR11559">
    <property type="entry name" value="CARBOXYLESTERASE"/>
    <property type="match status" value="1"/>
</dbReference>
<evidence type="ECO:0000259" key="2">
    <source>
        <dbReference type="Pfam" id="PF00135"/>
    </source>
</evidence>
<dbReference type="OrthoDB" id="408631at2759"/>
<comment type="caution">
    <text evidence="3">The sequence shown here is derived from an EMBL/GenBank/DDBJ whole genome shotgun (WGS) entry which is preliminary data.</text>
</comment>
<feature type="signal peptide" evidence="1">
    <location>
        <begin position="1"/>
        <end position="18"/>
    </location>
</feature>
<dbReference type="PROSITE" id="PS00941">
    <property type="entry name" value="CARBOXYLESTERASE_B_2"/>
    <property type="match status" value="1"/>
</dbReference>
<evidence type="ECO:0000256" key="1">
    <source>
        <dbReference type="SAM" id="SignalP"/>
    </source>
</evidence>